<dbReference type="EMBL" id="JAIZAY010000011">
    <property type="protein sequence ID" value="KAJ8033001.1"/>
    <property type="molecule type" value="Genomic_DNA"/>
</dbReference>
<dbReference type="GO" id="GO:0043025">
    <property type="term" value="C:neuronal cell body"/>
    <property type="evidence" value="ECO:0007669"/>
    <property type="project" value="TreeGrafter"/>
</dbReference>
<keyword evidence="4" id="KW-1185">Reference proteome</keyword>
<name>A0A9Q1H5E0_HOLLE</name>
<feature type="transmembrane region" description="Helical" evidence="2">
    <location>
        <begin position="184"/>
        <end position="203"/>
    </location>
</feature>
<comment type="caution">
    <text evidence="3">The sequence shown here is derived from an EMBL/GenBank/DDBJ whole genome shotgun (WGS) entry which is preliminary data.</text>
</comment>
<organism evidence="3 4">
    <name type="scientific">Holothuria leucospilota</name>
    <name type="common">Black long sea cucumber</name>
    <name type="synonym">Mertensiothuria leucospilota</name>
    <dbReference type="NCBI Taxonomy" id="206669"/>
    <lineage>
        <taxon>Eukaryota</taxon>
        <taxon>Metazoa</taxon>
        <taxon>Echinodermata</taxon>
        <taxon>Eleutherozoa</taxon>
        <taxon>Echinozoa</taxon>
        <taxon>Holothuroidea</taxon>
        <taxon>Aspidochirotacea</taxon>
        <taxon>Aspidochirotida</taxon>
        <taxon>Holothuriidae</taxon>
        <taxon>Holothuria</taxon>
    </lineage>
</organism>
<dbReference type="PANTHER" id="PTHR14796:SF3">
    <property type="entry name" value="NEURENSIN 1-LIKE-RELATED"/>
    <property type="match status" value="1"/>
</dbReference>
<evidence type="ECO:0000256" key="1">
    <source>
        <dbReference type="SAM" id="MobiDB-lite"/>
    </source>
</evidence>
<dbReference type="InterPro" id="IPR024883">
    <property type="entry name" value="Neurensin"/>
</dbReference>
<evidence type="ECO:0000256" key="2">
    <source>
        <dbReference type="SAM" id="Phobius"/>
    </source>
</evidence>
<feature type="compositionally biased region" description="Basic and acidic residues" evidence="1">
    <location>
        <begin position="1"/>
        <end position="10"/>
    </location>
</feature>
<sequence length="269" mass="29236">MEKDINDESSKPLGQDKAPRHLPTKGTTPSSSGASGFQPASARRKVFARPPRLESVSESDVSEKSAVDSPSTSSSDFGVRSYLHHFYEEEPKMKDDNNLFESGGGPIDSCKKNVKGCTTSRHCSPFWWKAGAWVGFNILVLALIALSVSYLVKPRPTNIYQKNDIPVIDQEAVDFNRKLNGAKVGSLILLCVGGLVLTISLLLPTLGLTTDPDEIHVDPSGTFPPYMPLETNDDDEDGIPYTSKLTSVQPQRAKGESVVAGKDMINVQE</sequence>
<accession>A0A9Q1H5E0</accession>
<protein>
    <submittedName>
        <fullName evidence="3">Neurensin-1</fullName>
    </submittedName>
</protein>
<dbReference type="GO" id="GO:0043005">
    <property type="term" value="C:neuron projection"/>
    <property type="evidence" value="ECO:0007669"/>
    <property type="project" value="TreeGrafter"/>
</dbReference>
<dbReference type="Proteomes" id="UP001152320">
    <property type="component" value="Chromosome 11"/>
</dbReference>
<feature type="region of interest" description="Disordered" evidence="1">
    <location>
        <begin position="231"/>
        <end position="269"/>
    </location>
</feature>
<dbReference type="OrthoDB" id="5979667at2759"/>
<dbReference type="GO" id="GO:0007399">
    <property type="term" value="P:nervous system development"/>
    <property type="evidence" value="ECO:0007669"/>
    <property type="project" value="TreeGrafter"/>
</dbReference>
<feature type="transmembrane region" description="Helical" evidence="2">
    <location>
        <begin position="126"/>
        <end position="152"/>
    </location>
</feature>
<feature type="region of interest" description="Disordered" evidence="1">
    <location>
        <begin position="1"/>
        <end position="76"/>
    </location>
</feature>
<keyword evidence="2" id="KW-0812">Transmembrane</keyword>
<proteinExistence type="predicted"/>
<dbReference type="GO" id="GO:0030133">
    <property type="term" value="C:transport vesicle"/>
    <property type="evidence" value="ECO:0007669"/>
    <property type="project" value="InterPro"/>
</dbReference>
<gene>
    <name evidence="3" type="ORF">HOLleu_23114</name>
</gene>
<keyword evidence="2" id="KW-0472">Membrane</keyword>
<keyword evidence="2" id="KW-1133">Transmembrane helix</keyword>
<feature type="compositionally biased region" description="Polar residues" evidence="1">
    <location>
        <begin position="25"/>
        <end position="35"/>
    </location>
</feature>
<evidence type="ECO:0000313" key="3">
    <source>
        <dbReference type="EMBL" id="KAJ8033001.1"/>
    </source>
</evidence>
<dbReference type="PANTHER" id="PTHR14796">
    <property type="entry name" value="NEURENSIN 1-RELATED"/>
    <property type="match status" value="1"/>
</dbReference>
<evidence type="ECO:0000313" key="4">
    <source>
        <dbReference type="Proteomes" id="UP001152320"/>
    </source>
</evidence>
<dbReference type="AlphaFoldDB" id="A0A9Q1H5E0"/>
<reference evidence="3" key="1">
    <citation type="submission" date="2021-10" db="EMBL/GenBank/DDBJ databases">
        <title>Tropical sea cucumber genome reveals ecological adaptation and Cuvierian tubules defense mechanism.</title>
        <authorList>
            <person name="Chen T."/>
        </authorList>
    </citation>
    <scope>NUCLEOTIDE SEQUENCE</scope>
    <source>
        <strain evidence="3">Nanhai2018</strain>
        <tissue evidence="3">Muscle</tissue>
    </source>
</reference>
<dbReference type="Pfam" id="PF14927">
    <property type="entry name" value="Neurensin"/>
    <property type="match status" value="1"/>
</dbReference>